<dbReference type="AlphaFoldDB" id="A0AAE8MNN5"/>
<gene>
    <name evidence="3" type="ORF">DNG_00299</name>
</gene>
<feature type="compositionally biased region" description="Low complexity" evidence="1">
    <location>
        <begin position="928"/>
        <end position="943"/>
    </location>
</feature>
<feature type="region of interest" description="Disordered" evidence="1">
    <location>
        <begin position="925"/>
        <end position="965"/>
    </location>
</feature>
<organism evidence="3 4">
    <name type="scientific">Cephalotrichum gorgonifer</name>
    <dbReference type="NCBI Taxonomy" id="2041049"/>
    <lineage>
        <taxon>Eukaryota</taxon>
        <taxon>Fungi</taxon>
        <taxon>Dikarya</taxon>
        <taxon>Ascomycota</taxon>
        <taxon>Pezizomycotina</taxon>
        <taxon>Sordariomycetes</taxon>
        <taxon>Hypocreomycetidae</taxon>
        <taxon>Microascales</taxon>
        <taxon>Microascaceae</taxon>
        <taxon>Cephalotrichum</taxon>
    </lineage>
</organism>
<feature type="compositionally biased region" description="Polar residues" evidence="1">
    <location>
        <begin position="24"/>
        <end position="38"/>
    </location>
</feature>
<accession>A0AAE8MNN5</accession>
<feature type="region of interest" description="Disordered" evidence="1">
    <location>
        <begin position="1039"/>
        <end position="1073"/>
    </location>
</feature>
<dbReference type="EMBL" id="ONZQ02000001">
    <property type="protein sequence ID" value="SPN96779.1"/>
    <property type="molecule type" value="Genomic_DNA"/>
</dbReference>
<evidence type="ECO:0000313" key="4">
    <source>
        <dbReference type="Proteomes" id="UP001187682"/>
    </source>
</evidence>
<dbReference type="PANTHER" id="PTHR39601">
    <property type="entry name" value="CHORIOGENIN HMINOR"/>
    <property type="match status" value="1"/>
</dbReference>
<feature type="compositionally biased region" description="Pro residues" evidence="1">
    <location>
        <begin position="67"/>
        <end position="77"/>
    </location>
</feature>
<feature type="region of interest" description="Disordered" evidence="1">
    <location>
        <begin position="1"/>
        <end position="307"/>
    </location>
</feature>
<dbReference type="Proteomes" id="UP001187682">
    <property type="component" value="Unassembled WGS sequence"/>
</dbReference>
<feature type="compositionally biased region" description="Low complexity" evidence="1">
    <location>
        <begin position="101"/>
        <end position="119"/>
    </location>
</feature>
<feature type="domain" description="DUF8004" evidence="2">
    <location>
        <begin position="494"/>
        <end position="586"/>
    </location>
</feature>
<reference evidence="3" key="1">
    <citation type="submission" date="2018-03" db="EMBL/GenBank/DDBJ databases">
        <authorList>
            <person name="Guldener U."/>
        </authorList>
    </citation>
    <scope>NUCLEOTIDE SEQUENCE</scope>
</reference>
<evidence type="ECO:0000259" key="2">
    <source>
        <dbReference type="Pfam" id="PF26013"/>
    </source>
</evidence>
<feature type="compositionally biased region" description="Low complexity" evidence="1">
    <location>
        <begin position="235"/>
        <end position="248"/>
    </location>
</feature>
<evidence type="ECO:0000313" key="3">
    <source>
        <dbReference type="EMBL" id="SPN96779.1"/>
    </source>
</evidence>
<dbReference type="Pfam" id="PF26013">
    <property type="entry name" value="DUF8004"/>
    <property type="match status" value="1"/>
</dbReference>
<feature type="compositionally biased region" description="Low complexity" evidence="1">
    <location>
        <begin position="54"/>
        <end position="63"/>
    </location>
</feature>
<evidence type="ECO:0000256" key="1">
    <source>
        <dbReference type="SAM" id="MobiDB-lite"/>
    </source>
</evidence>
<feature type="region of interest" description="Disordered" evidence="1">
    <location>
        <begin position="992"/>
        <end position="1023"/>
    </location>
</feature>
<proteinExistence type="predicted"/>
<feature type="region of interest" description="Disordered" evidence="1">
    <location>
        <begin position="901"/>
        <end position="920"/>
    </location>
</feature>
<protein>
    <recommendedName>
        <fullName evidence="2">DUF8004 domain-containing protein</fullName>
    </recommendedName>
</protein>
<sequence length="1073" mass="117164">MEMTSHLPRAQTVRRKPLPRRESAASTLNDDTPSTAGSRSRADSSLPPADAVPQQSQESVVEVLDTPLPPPQQAPPRIPEHPRPSTPEAVPVSLDSELQLPSATEPVPEPASESAQPSPEDIPPTIPALEAILPEIDASRPESHAMTTSHSTHSPEAPGLFQLPDPVARIFKSPPVPANKPQSPPPAIEPKGAAKLTKESPESYHLRRVSSSQGSSPPTSSDGPPAAERTSRLIRPQQSRARSASSQPLSNRDSPGLLAVSQVGDVDLKQSSENQGPSKRVEKLRRSVLPGGRSRANSHEPSSDAGAEAWVISSDNSRAEYNLSLLVNSEKIPELWNELGSLCVSLEPAGSGRGPSFRVPYPVVASSLILAELVQENNPRTSRSRSRGYDNRDSLSVDGATRPMSLASGSELSEDYFLHIPPPLPQDSSSTSSRPSDRLVAIRNLFAFLTGQPLVGTKAHPDAFAAFMQIASLLEEYAFTSQDGSSFGSEVDLSFGFYIRQLGLGDVRNSRDKTIQALILGERMRSTELYNEAFTHGVGKYSALVDMKSPLWPQISNLTRQRLDRAHLDLLNRQHNVNVRIEQFEFPSIFAGIANSTSQVEFRSVRFKQWKNSFMKMRNFTLGHYKSVYGSWPPKASSRKNPFSESGLNRLVLKALYSDMCALYDLLADRKSLTSRVINKTAEETETEVDADPAVTALRRMLSEFDNSSPPVLPPIPFDIPMIPTMTSVLETYDKLQPKEQARFDRRIKGYELTLVLEKSYDYNTNTVHANNPFITAFKEFEMKDARGKAAADIADQRIGFWLFMYVVIQSLPILVMDAPALMHTDGVEYFLCQPPVGNPPWAEDVSHIRKMWYEVSGGAGYVELAADAVLFSVEAIHHRSHCWIAAKAWEAALHQAGDPGYLSPTQMPPDAQFSAFPAGVDPSVARTPSTLSLDTSPSPGLGQSPIIRPRNDSPGPLQPPWRGINTAHRSSVVLGIEPVFNLPEGLLVPGERSSRVSSHGFPSHDRSSSLAPSPLSELHKHRSASAGNLSALANLRSVAGSPDSLSSPGATFDDILGKSDKKEKKRKTFFFA</sequence>
<dbReference type="PANTHER" id="PTHR39601:SF2">
    <property type="entry name" value="CHORIOGENIN HMINOR"/>
    <property type="match status" value="1"/>
</dbReference>
<feature type="compositionally biased region" description="Pro residues" evidence="1">
    <location>
        <begin position="174"/>
        <end position="188"/>
    </location>
</feature>
<feature type="region of interest" description="Disordered" evidence="1">
    <location>
        <begin position="376"/>
        <end position="403"/>
    </location>
</feature>
<feature type="compositionally biased region" description="Low complexity" evidence="1">
    <location>
        <begin position="144"/>
        <end position="154"/>
    </location>
</feature>
<feature type="compositionally biased region" description="Basic and acidic residues" evidence="1">
    <location>
        <begin position="196"/>
        <end position="205"/>
    </location>
</feature>
<comment type="caution">
    <text evidence="3">The sequence shown here is derived from an EMBL/GenBank/DDBJ whole genome shotgun (WGS) entry which is preliminary data.</text>
</comment>
<name>A0AAE8MNN5_9PEZI</name>
<feature type="compositionally biased region" description="Basic residues" evidence="1">
    <location>
        <begin position="1064"/>
        <end position="1073"/>
    </location>
</feature>
<dbReference type="InterPro" id="IPR058317">
    <property type="entry name" value="DUF8004"/>
</dbReference>
<keyword evidence="4" id="KW-1185">Reference proteome</keyword>
<feature type="compositionally biased region" description="Low complexity" evidence="1">
    <location>
        <begin position="210"/>
        <end position="225"/>
    </location>
</feature>